<evidence type="ECO:0000313" key="2">
    <source>
        <dbReference type="Proteomes" id="UP001218788"/>
    </source>
</evidence>
<reference evidence="1 2" key="1">
    <citation type="submission" date="2022-10" db="EMBL/GenBank/DDBJ databases">
        <title>Alteromonas sp. chi3 Genome sequencing.</title>
        <authorList>
            <person name="Park S."/>
        </authorList>
    </citation>
    <scope>NUCLEOTIDE SEQUENCE [LARGE SCALE GENOMIC DNA]</scope>
    <source>
        <strain evidence="2">chi3</strain>
    </source>
</reference>
<organism evidence="1 2">
    <name type="scientific">Alteromonas gilva</name>
    <dbReference type="NCBI Taxonomy" id="2987522"/>
    <lineage>
        <taxon>Bacteria</taxon>
        <taxon>Pseudomonadati</taxon>
        <taxon>Pseudomonadota</taxon>
        <taxon>Gammaproteobacteria</taxon>
        <taxon>Alteromonadales</taxon>
        <taxon>Alteromonadaceae</taxon>
        <taxon>Alteromonas/Salinimonas group</taxon>
        <taxon>Alteromonas</taxon>
    </lineage>
</organism>
<protein>
    <submittedName>
        <fullName evidence="1">Uncharacterized protein</fullName>
    </submittedName>
</protein>
<evidence type="ECO:0000313" key="1">
    <source>
        <dbReference type="EMBL" id="MDC8832833.1"/>
    </source>
</evidence>
<name>A0ABT5L6Y8_9ALTE</name>
<proteinExistence type="predicted"/>
<keyword evidence="2" id="KW-1185">Reference proteome</keyword>
<comment type="caution">
    <text evidence="1">The sequence shown here is derived from an EMBL/GenBank/DDBJ whole genome shotgun (WGS) entry which is preliminary data.</text>
</comment>
<dbReference type="Proteomes" id="UP001218788">
    <property type="component" value="Unassembled WGS sequence"/>
</dbReference>
<accession>A0ABT5L6Y8</accession>
<dbReference type="RefSeq" id="WP_273642712.1">
    <property type="nucleotide sequence ID" value="NZ_JAQQXP010000004.1"/>
</dbReference>
<gene>
    <name evidence="1" type="ORF">OIK42_18935</name>
</gene>
<sequence>MIIGFQVMNTQTGELWNDRPSFEILSERTAVNEYKNARKTSKDWSLTPILTGDIEEPTFEHDLLNTDDQYKCIGLPPDS</sequence>
<dbReference type="EMBL" id="JAQQXP010000004">
    <property type="protein sequence ID" value="MDC8832833.1"/>
    <property type="molecule type" value="Genomic_DNA"/>
</dbReference>